<dbReference type="CDD" id="cd06587">
    <property type="entry name" value="VOC"/>
    <property type="match status" value="1"/>
</dbReference>
<dbReference type="Pfam" id="PF18029">
    <property type="entry name" value="Glyoxalase_6"/>
    <property type="match status" value="1"/>
</dbReference>
<organism evidence="7 8">
    <name type="scientific">Cryobacterium arcticum</name>
    <dbReference type="NCBI Taxonomy" id="670052"/>
    <lineage>
        <taxon>Bacteria</taxon>
        <taxon>Bacillati</taxon>
        <taxon>Actinomycetota</taxon>
        <taxon>Actinomycetes</taxon>
        <taxon>Micrococcales</taxon>
        <taxon>Microbacteriaceae</taxon>
        <taxon>Cryobacterium</taxon>
    </lineage>
</organism>
<evidence type="ECO:0000256" key="5">
    <source>
        <dbReference type="ARBA" id="ARBA00023239"/>
    </source>
</evidence>
<dbReference type="GO" id="GO:0008124">
    <property type="term" value="F:4-alpha-hydroxytetrahydrobiopterin dehydratase activity"/>
    <property type="evidence" value="ECO:0007669"/>
    <property type="project" value="UniProtKB-EC"/>
</dbReference>
<dbReference type="EMBL" id="CP016282">
    <property type="protein sequence ID" value="ANP72091.1"/>
    <property type="molecule type" value="Genomic_DNA"/>
</dbReference>
<dbReference type="SUPFAM" id="SSF55248">
    <property type="entry name" value="PCD-like"/>
    <property type="match status" value="1"/>
</dbReference>
<dbReference type="RefSeq" id="WP_066594324.1">
    <property type="nucleotide sequence ID" value="NZ_CP016282.1"/>
</dbReference>
<evidence type="ECO:0000313" key="7">
    <source>
        <dbReference type="EMBL" id="ANP72091.1"/>
    </source>
</evidence>
<dbReference type="PANTHER" id="PTHR35908:SF1">
    <property type="entry name" value="CONSERVED PROTEIN"/>
    <property type="match status" value="1"/>
</dbReference>
<dbReference type="PANTHER" id="PTHR35908">
    <property type="entry name" value="HYPOTHETICAL FUSION PROTEIN"/>
    <property type="match status" value="1"/>
</dbReference>
<proteinExistence type="inferred from homology"/>
<dbReference type="InterPro" id="IPR036428">
    <property type="entry name" value="PCD_sf"/>
</dbReference>
<dbReference type="Proteomes" id="UP000092582">
    <property type="component" value="Chromosome 1"/>
</dbReference>
<dbReference type="Gene3D" id="3.30.1360.20">
    <property type="entry name" value="Transcriptional coactivator/pterin dehydratase"/>
    <property type="match status" value="1"/>
</dbReference>
<dbReference type="AlphaFoldDB" id="A0A1B1BHK9"/>
<dbReference type="InterPro" id="IPR029068">
    <property type="entry name" value="Glyas_Bleomycin-R_OHBP_Dase"/>
</dbReference>
<evidence type="ECO:0000256" key="3">
    <source>
        <dbReference type="ARBA" id="ARBA00013252"/>
    </source>
</evidence>
<comment type="catalytic activity">
    <reaction evidence="1">
        <text>(4aS,6R)-4a-hydroxy-L-erythro-5,6,7,8-tetrahydrobiopterin = (6R)-L-erythro-6,7-dihydrobiopterin + H2O</text>
        <dbReference type="Rhea" id="RHEA:11920"/>
        <dbReference type="ChEBI" id="CHEBI:15377"/>
        <dbReference type="ChEBI" id="CHEBI:15642"/>
        <dbReference type="ChEBI" id="CHEBI:43120"/>
        <dbReference type="EC" id="4.2.1.96"/>
    </reaction>
</comment>
<evidence type="ECO:0000256" key="1">
    <source>
        <dbReference type="ARBA" id="ARBA00001554"/>
    </source>
</evidence>
<keyword evidence="8" id="KW-1185">Reference proteome</keyword>
<name>A0A1B1BHK9_9MICO</name>
<dbReference type="InterPro" id="IPR041581">
    <property type="entry name" value="Glyoxalase_6"/>
</dbReference>
<reference evidence="7 8" key="1">
    <citation type="submission" date="2016-06" db="EMBL/GenBank/DDBJ databases">
        <title>Genome sequencing of Cryobacterium arcticum PAMC 27867.</title>
        <authorList>
            <person name="Lee J."/>
            <person name="Kim O.-S."/>
        </authorList>
    </citation>
    <scope>NUCLEOTIDE SEQUENCE [LARGE SCALE GENOMIC DNA]</scope>
    <source>
        <strain evidence="7 8">PAMC 27867</strain>
    </source>
</reference>
<dbReference type="SUPFAM" id="SSF54593">
    <property type="entry name" value="Glyoxalase/Bleomycin resistance protein/Dihydroxybiphenyl dioxygenase"/>
    <property type="match status" value="1"/>
</dbReference>
<accession>A0A1B1BHK9</accession>
<feature type="domain" description="Glyoxalase-like" evidence="6">
    <location>
        <begin position="112"/>
        <end position="216"/>
    </location>
</feature>
<evidence type="ECO:0000256" key="2">
    <source>
        <dbReference type="ARBA" id="ARBA00006472"/>
    </source>
</evidence>
<dbReference type="Pfam" id="PF01329">
    <property type="entry name" value="Pterin_4a"/>
    <property type="match status" value="1"/>
</dbReference>
<dbReference type="InterPro" id="IPR001533">
    <property type="entry name" value="Pterin_deHydtase"/>
</dbReference>
<dbReference type="KEGG" id="cart:PA27867_1125"/>
<dbReference type="Gene3D" id="3.10.180.10">
    <property type="entry name" value="2,3-Dihydroxybiphenyl 1,2-Dioxygenase, domain 1"/>
    <property type="match status" value="1"/>
</dbReference>
<sequence length="220" mass="24268">MADTRETLTPAQTHTVLAGGDFIHLEGALYATYRTADFAAAVRLVDAVAADAEALNHHPDVTLAWGTVEFQLSSHDVAGVTERDLRLALRIQELAGEQEARATHLLPTRIDVAIDCADADAVRPFWRVGLGYVESGEPGETELTDPRGLGPRVWFQHMELPRVERNRIHLDVYVPVADCEERVQDIIDVGGVLLTDEHAPDWWVLADPEGNELCVCSWDA</sequence>
<dbReference type="EC" id="4.2.1.96" evidence="3"/>
<evidence type="ECO:0000313" key="8">
    <source>
        <dbReference type="Proteomes" id="UP000092582"/>
    </source>
</evidence>
<dbReference type="CDD" id="cd00488">
    <property type="entry name" value="PCD_DCoH"/>
    <property type="match status" value="1"/>
</dbReference>
<protein>
    <recommendedName>
        <fullName evidence="4">Putative pterin-4-alpha-carbinolamine dehydratase</fullName>
        <ecNumber evidence="3">4.2.1.96</ecNumber>
    </recommendedName>
</protein>
<dbReference type="GO" id="GO:0006729">
    <property type="term" value="P:tetrahydrobiopterin biosynthetic process"/>
    <property type="evidence" value="ECO:0007669"/>
    <property type="project" value="InterPro"/>
</dbReference>
<evidence type="ECO:0000259" key="6">
    <source>
        <dbReference type="Pfam" id="PF18029"/>
    </source>
</evidence>
<gene>
    <name evidence="7" type="ORF">PA27867_1125</name>
</gene>
<dbReference type="OrthoDB" id="15077at2"/>
<comment type="similarity">
    <text evidence="2">Belongs to the pterin-4-alpha-carbinolamine dehydratase family.</text>
</comment>
<keyword evidence="5" id="KW-0456">Lyase</keyword>
<evidence type="ECO:0000256" key="4">
    <source>
        <dbReference type="ARBA" id="ARBA00021735"/>
    </source>
</evidence>
<dbReference type="STRING" id="670052.PA27867_1125"/>